<dbReference type="EMBL" id="PUHQ01000049">
    <property type="protein sequence ID" value="KAG0659916.1"/>
    <property type="molecule type" value="Genomic_DNA"/>
</dbReference>
<dbReference type="Proteomes" id="UP000777482">
    <property type="component" value="Unassembled WGS sequence"/>
</dbReference>
<dbReference type="Pfam" id="PF04190">
    <property type="entry name" value="GET4"/>
    <property type="match status" value="1"/>
</dbReference>
<evidence type="ECO:0008006" key="5">
    <source>
        <dbReference type="Google" id="ProtNLM"/>
    </source>
</evidence>
<evidence type="ECO:0000313" key="4">
    <source>
        <dbReference type="Proteomes" id="UP000777482"/>
    </source>
</evidence>
<dbReference type="GO" id="GO:0045048">
    <property type="term" value="P:protein insertion into ER membrane"/>
    <property type="evidence" value="ECO:0007669"/>
    <property type="project" value="InterPro"/>
</dbReference>
<comment type="caution">
    <text evidence="3">The sequence shown here is derived from an EMBL/GenBank/DDBJ whole genome shotgun (WGS) entry which is preliminary data.</text>
</comment>
<dbReference type="PANTHER" id="PTHR12875">
    <property type="entry name" value="GOLGI TO ER TRAFFIC PROTEIN 4 HOMOLOG"/>
    <property type="match status" value="1"/>
</dbReference>
<accession>A0A9P7B5Y6</accession>
<name>A0A9P7B5Y6_RHOMI</name>
<feature type="region of interest" description="Disordered" evidence="2">
    <location>
        <begin position="266"/>
        <end position="288"/>
    </location>
</feature>
<protein>
    <recommendedName>
        <fullName evidence="5">Cytoplasmic protein</fullName>
    </recommendedName>
</protein>
<dbReference type="AlphaFoldDB" id="A0A9P7B5Y6"/>
<comment type="similarity">
    <text evidence="1">Belongs to the GET4 family.</text>
</comment>
<dbReference type="Gene3D" id="1.25.40.10">
    <property type="entry name" value="Tetratricopeptide repeat domain"/>
    <property type="match status" value="1"/>
</dbReference>
<evidence type="ECO:0000313" key="3">
    <source>
        <dbReference type="EMBL" id="KAG0659916.1"/>
    </source>
</evidence>
<gene>
    <name evidence="3" type="ORF">C6P46_004856</name>
</gene>
<evidence type="ECO:0000256" key="2">
    <source>
        <dbReference type="SAM" id="MobiDB-lite"/>
    </source>
</evidence>
<evidence type="ECO:0000256" key="1">
    <source>
        <dbReference type="ARBA" id="ARBA00005351"/>
    </source>
</evidence>
<reference evidence="3 4" key="1">
    <citation type="submission" date="2020-11" db="EMBL/GenBank/DDBJ databases">
        <title>Kefir isolates.</title>
        <authorList>
            <person name="Marcisauskas S."/>
            <person name="Kim Y."/>
            <person name="Blasche S."/>
        </authorList>
    </citation>
    <scope>NUCLEOTIDE SEQUENCE [LARGE SCALE GENOMIC DNA]</scope>
    <source>
        <strain evidence="3 4">KR</strain>
    </source>
</reference>
<proteinExistence type="inferred from homology"/>
<sequence length="409" mass="43295">MTSVSAAHQQVLDFLTSGDYYSAHQKARTTATRLLAPPRRNAAAAAPPAGDALPYDAKAQQAAELLWDAARKLLEKGQAGSAVDLATMLVHDVWTARGVACGKQERGTNGLTNPARVAKIIQLIALTDRNGVWRKTLTDAIFAWTAKTGSGPAGDVEIHEYLGETLYKELDYDQASLHLLVCPTQDAARTLANVLFDWHKLDPDSSAREASVGRYAARGVLSYLEASFILAARTFLSHFLALTLAAYPSLRVVAFAYPPPNSPLAKSLASPSSGVSTPKGTSSTSSSSSSDELIVTKLASLNFLQLAIQAVQVGVGESVDRVKVGNEMRVQRGAGTKAWQSLVARYERQVQWLRIPEVKEATTAIGEIHFGLRPARQGNPLMDMMASMFGGGGGGGAGAGGPPAIGAGR</sequence>
<dbReference type="InterPro" id="IPR011990">
    <property type="entry name" value="TPR-like_helical_dom_sf"/>
</dbReference>
<dbReference type="OrthoDB" id="10252405at2759"/>
<dbReference type="InterPro" id="IPR007317">
    <property type="entry name" value="GET4"/>
</dbReference>
<dbReference type="GO" id="GO:0005829">
    <property type="term" value="C:cytosol"/>
    <property type="evidence" value="ECO:0007669"/>
    <property type="project" value="TreeGrafter"/>
</dbReference>
<dbReference type="PANTHER" id="PTHR12875:SF0">
    <property type="entry name" value="GOLGI TO ER TRAFFIC PROTEIN 4 HOMOLOG"/>
    <property type="match status" value="1"/>
</dbReference>
<feature type="region of interest" description="Disordered" evidence="2">
    <location>
        <begin position="32"/>
        <end position="51"/>
    </location>
</feature>
<organism evidence="3 4">
    <name type="scientific">Rhodotorula mucilaginosa</name>
    <name type="common">Yeast</name>
    <name type="synonym">Rhodotorula rubra</name>
    <dbReference type="NCBI Taxonomy" id="5537"/>
    <lineage>
        <taxon>Eukaryota</taxon>
        <taxon>Fungi</taxon>
        <taxon>Dikarya</taxon>
        <taxon>Basidiomycota</taxon>
        <taxon>Pucciniomycotina</taxon>
        <taxon>Microbotryomycetes</taxon>
        <taxon>Sporidiobolales</taxon>
        <taxon>Sporidiobolaceae</taxon>
        <taxon>Rhodotorula</taxon>
    </lineage>
</organism>
<keyword evidence="4" id="KW-1185">Reference proteome</keyword>